<evidence type="ECO:0000256" key="9">
    <source>
        <dbReference type="ARBA" id="ARBA00022840"/>
    </source>
</evidence>
<keyword evidence="6" id="KW-0548">Nucleotidyltransferase</keyword>
<evidence type="ECO:0000256" key="3">
    <source>
        <dbReference type="ARBA" id="ARBA00022630"/>
    </source>
</evidence>
<evidence type="ECO:0000256" key="11">
    <source>
        <dbReference type="ARBA" id="ARBA00031871"/>
    </source>
</evidence>
<gene>
    <name evidence="15" type="ORF">TR105125</name>
</gene>
<dbReference type="PANTHER" id="PTHR23293:SF9">
    <property type="entry name" value="FAD SYNTHASE"/>
    <property type="match status" value="1"/>
</dbReference>
<keyword evidence="7" id="KW-0547">Nucleotide-binding</keyword>
<keyword evidence="8" id="KW-0274">FAD</keyword>
<dbReference type="InterPro" id="IPR014729">
    <property type="entry name" value="Rossmann-like_a/b/a_fold"/>
</dbReference>
<comment type="catalytic activity">
    <reaction evidence="12">
        <text>FMN + ATP + H(+) = FAD + diphosphate</text>
        <dbReference type="Rhea" id="RHEA:17237"/>
        <dbReference type="ChEBI" id="CHEBI:15378"/>
        <dbReference type="ChEBI" id="CHEBI:30616"/>
        <dbReference type="ChEBI" id="CHEBI:33019"/>
        <dbReference type="ChEBI" id="CHEBI:57692"/>
        <dbReference type="ChEBI" id="CHEBI:58210"/>
        <dbReference type="EC" id="2.7.7.2"/>
    </reaction>
</comment>
<dbReference type="CDD" id="cd23948">
    <property type="entry name" value="FAD_synthase"/>
    <property type="match status" value="1"/>
</dbReference>
<evidence type="ECO:0000256" key="8">
    <source>
        <dbReference type="ARBA" id="ARBA00022827"/>
    </source>
</evidence>
<dbReference type="Pfam" id="PF01507">
    <property type="entry name" value="PAPS_reduct"/>
    <property type="match status" value="1"/>
</dbReference>
<comment type="pathway">
    <text evidence="1">Cofactor biosynthesis; FAD biosynthesis; FAD from FMN: step 1/1.</text>
</comment>
<dbReference type="GO" id="GO:0005524">
    <property type="term" value="F:ATP binding"/>
    <property type="evidence" value="ECO:0007669"/>
    <property type="project" value="UniProtKB-KW"/>
</dbReference>
<dbReference type="AlphaFoldDB" id="A0A0V0J1Y6"/>
<dbReference type="SUPFAM" id="SSF52402">
    <property type="entry name" value="Adenine nucleotide alpha hydrolases-like"/>
    <property type="match status" value="1"/>
</dbReference>
<evidence type="ECO:0000256" key="5">
    <source>
        <dbReference type="ARBA" id="ARBA00022679"/>
    </source>
</evidence>
<accession>A0A0V0J1Y6</accession>
<name>A0A0V0J1Y6_SCHSO</name>
<dbReference type="PANTHER" id="PTHR23293">
    <property type="entry name" value="FAD SYNTHETASE-RELATED FMN ADENYLYLTRANSFERASE"/>
    <property type="match status" value="1"/>
</dbReference>
<dbReference type="InterPro" id="IPR002500">
    <property type="entry name" value="PAPS_reduct_dom"/>
</dbReference>
<proteinExistence type="predicted"/>
<sequence>MLSFNGGKDCTALLHILFAVLNKSTLAPSSPSLSRDDSDENEPSASDPVTFSHPRLLYVRARTPFPETEVFVQSVLRYYRYPSAAVKRRFLSCDWFGDFSALSVPLSNDGPNATETSFLLIYEGPIKAGLARLKTDAPDVEAIFMGTRSSDPWAASTTVMMPTDPDWPPYMRIHPILDWTYTDVWRFIRELSLPYCCLYDCGYTSLGSIEDTHPNPDLRIISPTGLTAYRPAYMLQNPLSERSGRLSSTRKSQSD</sequence>
<evidence type="ECO:0000256" key="6">
    <source>
        <dbReference type="ARBA" id="ARBA00022695"/>
    </source>
</evidence>
<dbReference type="EC" id="2.7.7.2" evidence="2"/>
<dbReference type="GO" id="GO:0006747">
    <property type="term" value="P:FAD biosynthetic process"/>
    <property type="evidence" value="ECO:0007669"/>
    <property type="project" value="TreeGrafter"/>
</dbReference>
<evidence type="ECO:0000256" key="12">
    <source>
        <dbReference type="ARBA" id="ARBA00049494"/>
    </source>
</evidence>
<evidence type="ECO:0000313" key="15">
    <source>
        <dbReference type="EMBL" id="JAP59665.1"/>
    </source>
</evidence>
<evidence type="ECO:0000256" key="1">
    <source>
        <dbReference type="ARBA" id="ARBA00004726"/>
    </source>
</evidence>
<organism evidence="15">
    <name type="scientific">Schistocephalus solidus</name>
    <name type="common">Tapeworm</name>
    <dbReference type="NCBI Taxonomy" id="70667"/>
    <lineage>
        <taxon>Eukaryota</taxon>
        <taxon>Metazoa</taxon>
        <taxon>Spiralia</taxon>
        <taxon>Lophotrochozoa</taxon>
        <taxon>Platyhelminthes</taxon>
        <taxon>Cestoda</taxon>
        <taxon>Eucestoda</taxon>
        <taxon>Diphyllobothriidea</taxon>
        <taxon>Diphyllobothriidae</taxon>
        <taxon>Schistocephalus</taxon>
    </lineage>
</organism>
<keyword evidence="4" id="KW-0288">FMN</keyword>
<feature type="region of interest" description="Disordered" evidence="13">
    <location>
        <begin position="29"/>
        <end position="49"/>
    </location>
</feature>
<dbReference type="EMBL" id="GEEE01003560">
    <property type="protein sequence ID" value="JAP59665.1"/>
    <property type="molecule type" value="Transcribed_RNA"/>
</dbReference>
<evidence type="ECO:0000256" key="13">
    <source>
        <dbReference type="SAM" id="MobiDB-lite"/>
    </source>
</evidence>
<keyword evidence="9" id="KW-0067">ATP-binding</keyword>
<dbReference type="GO" id="GO:0003919">
    <property type="term" value="F:FMN adenylyltransferase activity"/>
    <property type="evidence" value="ECO:0007669"/>
    <property type="project" value="UniProtKB-EC"/>
</dbReference>
<evidence type="ECO:0000256" key="7">
    <source>
        <dbReference type="ARBA" id="ARBA00022741"/>
    </source>
</evidence>
<evidence type="ECO:0000256" key="4">
    <source>
        <dbReference type="ARBA" id="ARBA00022643"/>
    </source>
</evidence>
<evidence type="ECO:0000259" key="14">
    <source>
        <dbReference type="Pfam" id="PF01507"/>
    </source>
</evidence>
<keyword evidence="5" id="KW-0808">Transferase</keyword>
<feature type="domain" description="Phosphoadenosine phosphosulphate reductase" evidence="14">
    <location>
        <begin position="138"/>
        <end position="214"/>
    </location>
</feature>
<dbReference type="Gene3D" id="3.40.50.620">
    <property type="entry name" value="HUPs"/>
    <property type="match status" value="1"/>
</dbReference>
<keyword evidence="3" id="KW-0285">Flavoprotein</keyword>
<evidence type="ECO:0000256" key="2">
    <source>
        <dbReference type="ARBA" id="ARBA00012393"/>
    </source>
</evidence>
<reference evidence="15" key="1">
    <citation type="submission" date="2016-01" db="EMBL/GenBank/DDBJ databases">
        <title>Reference transcriptome for the parasite Schistocephalus solidus: insights into the molecular evolution of parasitism.</title>
        <authorList>
            <person name="Hebert F.O."/>
            <person name="Grambauer S."/>
            <person name="Barber I."/>
            <person name="Landry C.R."/>
            <person name="Aubin-Horth N."/>
        </authorList>
    </citation>
    <scope>NUCLEOTIDE SEQUENCE</scope>
</reference>
<protein>
    <recommendedName>
        <fullName evidence="2">FAD synthase</fullName>
        <ecNumber evidence="2">2.7.7.2</ecNumber>
    </recommendedName>
    <alternativeName>
        <fullName evidence="10">FAD pyrophosphorylase</fullName>
    </alternativeName>
    <alternativeName>
        <fullName evidence="11">FMN adenylyltransferase</fullName>
    </alternativeName>
</protein>
<evidence type="ECO:0000256" key="10">
    <source>
        <dbReference type="ARBA" id="ARBA00031145"/>
    </source>
</evidence>